<evidence type="ECO:0000313" key="10">
    <source>
        <dbReference type="EMBL" id="QRW18988.1"/>
    </source>
</evidence>
<dbReference type="FunFam" id="3.60.20.10:FF:000028">
    <property type="entry name" value="Proteasome subunit alpha type"/>
    <property type="match status" value="1"/>
</dbReference>
<dbReference type="GO" id="GO:0006511">
    <property type="term" value="P:ubiquitin-dependent protein catabolic process"/>
    <property type="evidence" value="ECO:0007669"/>
    <property type="project" value="InterPro"/>
</dbReference>
<evidence type="ECO:0000313" key="11">
    <source>
        <dbReference type="Proteomes" id="UP000650533"/>
    </source>
</evidence>
<dbReference type="GO" id="GO:0005634">
    <property type="term" value="C:nucleus"/>
    <property type="evidence" value="ECO:0007669"/>
    <property type="project" value="UniProtKB-SubCell"/>
</dbReference>
<gene>
    <name evidence="10" type="ORF">RhiXN_00394</name>
</gene>
<dbReference type="GO" id="GO:0005737">
    <property type="term" value="C:cytoplasm"/>
    <property type="evidence" value="ECO:0007669"/>
    <property type="project" value="UniProtKB-SubCell"/>
</dbReference>
<evidence type="ECO:0000256" key="1">
    <source>
        <dbReference type="ARBA" id="ARBA00002000"/>
    </source>
</evidence>
<sequence>MSAAGGGGAYSFSLTTFSPSGKLVQIEHALAVVAQGTTSLGIKATNGIVIATEKKSSSILVDESAIDKVCVICPNIGIVYSGMGPDYRVLTAKARKSAQAYWKMYGEYPPTRVLVQSIATVMQEATQSGGVRPFGVSLLVAGWDSHRGPTLYQVDPSGSFWAWKASAIGKNMTNAKTFLEKRYNDDISLEDAIHTALLTLKEGFEGQMTEKTIEIGVVTIPTAEELAEVPVGGERVKPVFRKLTEEQVAHRTPTIRSRSIRSGTSEPPKPKVPVSLARRLLFPNLPPTTPLPPILTLGLSEDDPTLVELNKELYDFLALALRAFVQVWWGQITPRDRDLIPQITRVIIHVIQDIEQRASSVDLSNLVLHQIPTLVDLHVNDYRVAAMRMGTAFTNTSPSPTIAGLFHMLQPHVAIQTNQEVGTPIISEVYLRQLVENILKLSLPPEDWESETERCIVREILACVVLGNVFKKLAQPWFLHQIILGLLKPPSIQPERPPRITILKALKVLLTVPCTFGPGFGDIRLIGHANNIQSGPNRHLYIPIYYDIDPCRESQSRTAKATQRKDTSESIMSLSSSLEGKIETPTEIIPEDMANEDILLPSLKLVGDLIQVEDRLPINTVLLLLRLSSRLCQPWLEKLIPFMLYRIISPISLIGAIQAGKRALFPNDGWPGPAPAEPTIEEQLLCASNWRVA</sequence>
<organism evidence="10 11">
    <name type="scientific">Rhizoctonia solani</name>
    <dbReference type="NCBI Taxonomy" id="456999"/>
    <lineage>
        <taxon>Eukaryota</taxon>
        <taxon>Fungi</taxon>
        <taxon>Dikarya</taxon>
        <taxon>Basidiomycota</taxon>
        <taxon>Agaricomycotina</taxon>
        <taxon>Agaricomycetes</taxon>
        <taxon>Cantharellales</taxon>
        <taxon>Ceratobasidiaceae</taxon>
        <taxon>Rhizoctonia</taxon>
    </lineage>
</organism>
<dbReference type="PANTHER" id="PTHR11599">
    <property type="entry name" value="PROTEASOME SUBUNIT ALPHA/BETA"/>
    <property type="match status" value="1"/>
</dbReference>
<evidence type="ECO:0000259" key="9">
    <source>
        <dbReference type="PROSITE" id="PS51207"/>
    </source>
</evidence>
<dbReference type="PROSITE" id="PS51207">
    <property type="entry name" value="PXA"/>
    <property type="match status" value="1"/>
</dbReference>
<evidence type="ECO:0000256" key="3">
    <source>
        <dbReference type="ARBA" id="ARBA00004496"/>
    </source>
</evidence>
<protein>
    <submittedName>
        <fullName evidence="10">20S proteasome subunit</fullName>
    </submittedName>
</protein>
<evidence type="ECO:0000256" key="4">
    <source>
        <dbReference type="ARBA" id="ARBA00022490"/>
    </source>
</evidence>
<keyword evidence="4" id="KW-0963">Cytoplasm</keyword>
<feature type="domain" description="PXA" evidence="9">
    <location>
        <begin position="308"/>
        <end position="492"/>
    </location>
</feature>
<dbReference type="SMART" id="SM00948">
    <property type="entry name" value="Proteasome_A_N"/>
    <property type="match status" value="1"/>
</dbReference>
<proteinExistence type="inferred from homology"/>
<accession>A0A8H8SWA2</accession>
<dbReference type="EMBL" id="CP059661">
    <property type="protein sequence ID" value="QRW18988.1"/>
    <property type="molecule type" value="Genomic_DNA"/>
</dbReference>
<dbReference type="SMART" id="SM00313">
    <property type="entry name" value="PXA"/>
    <property type="match status" value="1"/>
</dbReference>
<dbReference type="GO" id="GO:0019773">
    <property type="term" value="C:proteasome core complex, alpha-subunit complex"/>
    <property type="evidence" value="ECO:0007669"/>
    <property type="project" value="UniProtKB-UniRule"/>
</dbReference>
<dbReference type="Gene3D" id="3.60.20.10">
    <property type="entry name" value="Glutamine Phosphoribosylpyrophosphate, subunit 1, domain 1"/>
    <property type="match status" value="1"/>
</dbReference>
<dbReference type="InterPro" id="IPR050115">
    <property type="entry name" value="Proteasome_alpha"/>
</dbReference>
<dbReference type="Pfam" id="PF10584">
    <property type="entry name" value="Proteasome_A_N"/>
    <property type="match status" value="1"/>
</dbReference>
<comment type="subcellular location">
    <subcellularLocation>
        <location evidence="3">Cytoplasm</location>
    </subcellularLocation>
    <subcellularLocation>
        <location evidence="2">Nucleus</location>
    </subcellularLocation>
</comment>
<dbReference type="InterPro" id="IPR003114">
    <property type="entry name" value="Phox_assoc"/>
</dbReference>
<evidence type="ECO:0000256" key="2">
    <source>
        <dbReference type="ARBA" id="ARBA00004123"/>
    </source>
</evidence>
<name>A0A8H8SWA2_9AGAM</name>
<feature type="compositionally biased region" description="Low complexity" evidence="8">
    <location>
        <begin position="251"/>
        <end position="265"/>
    </location>
</feature>
<evidence type="ECO:0000256" key="7">
    <source>
        <dbReference type="PROSITE-ProRule" id="PRU00808"/>
    </source>
</evidence>
<dbReference type="InterPro" id="IPR023332">
    <property type="entry name" value="Proteasome_alpha-type"/>
</dbReference>
<feature type="region of interest" description="Disordered" evidence="8">
    <location>
        <begin position="248"/>
        <end position="271"/>
    </location>
</feature>
<evidence type="ECO:0000256" key="6">
    <source>
        <dbReference type="ARBA" id="ARBA00023242"/>
    </source>
</evidence>
<dbReference type="Pfam" id="PF02194">
    <property type="entry name" value="PXA"/>
    <property type="match status" value="1"/>
</dbReference>
<dbReference type="SUPFAM" id="SSF56235">
    <property type="entry name" value="N-terminal nucleophile aminohydrolases (Ntn hydrolases)"/>
    <property type="match status" value="1"/>
</dbReference>
<dbReference type="Proteomes" id="UP000650533">
    <property type="component" value="Chromosome 4"/>
</dbReference>
<evidence type="ECO:0000256" key="5">
    <source>
        <dbReference type="ARBA" id="ARBA00022942"/>
    </source>
</evidence>
<dbReference type="PROSITE" id="PS51475">
    <property type="entry name" value="PROTEASOME_ALPHA_2"/>
    <property type="match status" value="1"/>
</dbReference>
<dbReference type="RefSeq" id="XP_043179225.1">
    <property type="nucleotide sequence ID" value="XM_043320213.1"/>
</dbReference>
<dbReference type="InterPro" id="IPR000426">
    <property type="entry name" value="Proteasome_asu_N"/>
</dbReference>
<dbReference type="InterPro" id="IPR001353">
    <property type="entry name" value="Proteasome_sua/b"/>
</dbReference>
<comment type="function">
    <text evidence="1">The proteasome is a multicatalytic proteinase complex which is characterized by its ability to cleave peptides with Arg, Phe, Tyr, Leu, and Glu adjacent to the leaving group at neutral or slightly basic pH. The proteasome has an ATP-dependent proteolytic activity.</text>
</comment>
<dbReference type="AlphaFoldDB" id="A0A8H8SWA2"/>
<dbReference type="Pfam" id="PF00227">
    <property type="entry name" value="Proteasome"/>
    <property type="match status" value="1"/>
</dbReference>
<evidence type="ECO:0000256" key="8">
    <source>
        <dbReference type="SAM" id="MobiDB-lite"/>
    </source>
</evidence>
<dbReference type="KEGG" id="rsx:RhiXN_00394"/>
<dbReference type="CDD" id="cd03750">
    <property type="entry name" value="proteasome_alpha_type_2"/>
    <property type="match status" value="1"/>
</dbReference>
<keyword evidence="6" id="KW-0539">Nucleus</keyword>
<keyword evidence="5 7" id="KW-0647">Proteasome</keyword>
<dbReference type="InterPro" id="IPR029055">
    <property type="entry name" value="Ntn_hydrolases_N"/>
</dbReference>
<comment type="similarity">
    <text evidence="7">Belongs to the peptidase T1A family.</text>
</comment>
<dbReference type="GeneID" id="67022676"/>
<reference evidence="10" key="1">
    <citation type="submission" date="2020-05" db="EMBL/GenBank/DDBJ databases">
        <title>Evolutionary and genomic comparisons of hybrid uninucleate and nonhybrid Rhizoctonia fungi.</title>
        <authorList>
            <person name="Li C."/>
            <person name="Chen X."/>
        </authorList>
    </citation>
    <scope>NUCLEOTIDE SEQUENCE</scope>
    <source>
        <strain evidence="10">AG-1 IA</strain>
    </source>
</reference>